<feature type="transmembrane region" description="Helical" evidence="1">
    <location>
        <begin position="154"/>
        <end position="173"/>
    </location>
</feature>
<dbReference type="EMBL" id="JAMQOS010000001">
    <property type="protein sequence ID" value="MDS0280971.1"/>
    <property type="molecule type" value="Genomic_DNA"/>
</dbReference>
<dbReference type="Proteomes" id="UP001268864">
    <property type="component" value="Unassembled WGS sequence"/>
</dbReference>
<evidence type="ECO:0000313" key="3">
    <source>
        <dbReference type="Proteomes" id="UP001268864"/>
    </source>
</evidence>
<keyword evidence="1" id="KW-0472">Membrane</keyword>
<gene>
    <name evidence="2" type="ORF">NDI86_02480</name>
</gene>
<keyword evidence="3" id="KW-1185">Reference proteome</keyword>
<dbReference type="InterPro" id="IPR027417">
    <property type="entry name" value="P-loop_NTPase"/>
</dbReference>
<dbReference type="RefSeq" id="WP_310898811.1">
    <property type="nucleotide sequence ID" value="NZ_JAMQOS010000001.1"/>
</dbReference>
<proteinExistence type="predicted"/>
<keyword evidence="1" id="KW-0812">Transmembrane</keyword>
<comment type="caution">
    <text evidence="2">The sequence shown here is derived from an EMBL/GenBank/DDBJ whole genome shotgun (WGS) entry which is preliminary data.</text>
</comment>
<reference evidence="2 3" key="1">
    <citation type="submission" date="2022-06" db="EMBL/GenBank/DDBJ databases">
        <title>Halomicroarcula sp. a new haloarchaeum isolate from saline soil.</title>
        <authorList>
            <person name="Strakova D."/>
            <person name="Galisteo C."/>
            <person name="Sanchez-Porro C."/>
            <person name="Ventosa A."/>
        </authorList>
    </citation>
    <scope>NUCLEOTIDE SEQUENCE [LARGE SCALE GENOMIC DNA]</scope>
    <source>
        <strain evidence="2 3">S3CR25-11</strain>
    </source>
</reference>
<dbReference type="Gene3D" id="3.40.50.300">
    <property type="entry name" value="P-loop containing nucleotide triphosphate hydrolases"/>
    <property type="match status" value="1"/>
</dbReference>
<name>A0ABU2FLA2_9EURY</name>
<evidence type="ECO:0000256" key="1">
    <source>
        <dbReference type="SAM" id="Phobius"/>
    </source>
</evidence>
<feature type="transmembrane region" description="Helical" evidence="1">
    <location>
        <begin position="113"/>
        <end position="133"/>
    </location>
</feature>
<protein>
    <submittedName>
        <fullName evidence="2">Uncharacterized protein</fullName>
    </submittedName>
</protein>
<feature type="transmembrane region" description="Helical" evidence="1">
    <location>
        <begin position="15"/>
        <end position="33"/>
    </location>
</feature>
<evidence type="ECO:0000313" key="2">
    <source>
        <dbReference type="EMBL" id="MDS0280971.1"/>
    </source>
</evidence>
<keyword evidence="1" id="KW-1133">Transmembrane helix</keyword>
<feature type="transmembrane region" description="Helical" evidence="1">
    <location>
        <begin position="53"/>
        <end position="76"/>
    </location>
</feature>
<sequence>MANAIEWLGDNREKAYLLGYFVLILGLSLPVAGMVTRGYQEANLVRSLLRLRLLAGITLTQVSVAAFGVFIGLLILMSIDRKKRVQAALLWIGVLVSLVVITSQGLGPGLGDAAASSLWFVGGLLVGLVMGGGQKLLNFETLQLLEFRRASEGVYVLLFLVTALTFLELHIVYPDIFNVGASGVGIREIEGVSFGLNQEGLIQNTVTTGLFLFVVNRFIQYDADKDFFIIGPKASGKSLFLAGAFQEANQRAKSTENATPLNPSQDLMEMMDEFDRQQSGWMIGATGRGELNDLRFQFVHGSVFPTNISLAGADYAGEYLERLPDALSGAIDEEDMDTTLERLREGVDRADTLVIIIDCERFVNNEPLEISPYFSILQAAGDKNALLVATKADHLAEEFEEENQLEPHQYYEEFTDYVNQRLRQNQNINGLVTQVGDARIHPVYYQTKVDEQGNIVPMRDQQGNALTVGFESLLERLGRI</sequence>
<feature type="transmembrane region" description="Helical" evidence="1">
    <location>
        <begin position="88"/>
        <end position="107"/>
    </location>
</feature>
<organism evidence="2 3">
    <name type="scientific">Haloarcula onubensis</name>
    <dbReference type="NCBI Taxonomy" id="2950539"/>
    <lineage>
        <taxon>Archaea</taxon>
        <taxon>Methanobacteriati</taxon>
        <taxon>Methanobacteriota</taxon>
        <taxon>Stenosarchaea group</taxon>
        <taxon>Halobacteria</taxon>
        <taxon>Halobacteriales</taxon>
        <taxon>Haloarculaceae</taxon>
        <taxon>Haloarcula</taxon>
    </lineage>
</organism>
<accession>A0ABU2FLA2</accession>